<proteinExistence type="predicted"/>
<feature type="region of interest" description="Disordered" evidence="3">
    <location>
        <begin position="833"/>
        <end position="853"/>
    </location>
</feature>
<keyword evidence="7" id="KW-1185">Reference proteome</keyword>
<dbReference type="OrthoDB" id="8019720at2"/>
<accession>A0A1C4FEN5</accession>
<keyword evidence="4" id="KW-1133">Transmembrane helix</keyword>
<dbReference type="PANTHER" id="PTHR37813:SF1">
    <property type="entry name" value="FELS-2 PROPHAGE PROTEIN"/>
    <property type="match status" value="1"/>
</dbReference>
<organism evidence="6 7">
    <name type="scientific">Kosakonia oryziphila</name>
    <dbReference type="NCBI Taxonomy" id="1005667"/>
    <lineage>
        <taxon>Bacteria</taxon>
        <taxon>Pseudomonadati</taxon>
        <taxon>Pseudomonadota</taxon>
        <taxon>Gammaproteobacteria</taxon>
        <taxon>Enterobacterales</taxon>
        <taxon>Enterobacteriaceae</taxon>
        <taxon>Kosakonia</taxon>
    </lineage>
</organism>
<keyword evidence="1" id="KW-1188">Viral release from host cell</keyword>
<evidence type="ECO:0000259" key="5">
    <source>
        <dbReference type="Pfam" id="PF10145"/>
    </source>
</evidence>
<keyword evidence="4" id="KW-0812">Transmembrane</keyword>
<feature type="transmembrane region" description="Helical" evidence="4">
    <location>
        <begin position="609"/>
        <end position="632"/>
    </location>
</feature>
<feature type="coiled-coil region" evidence="2">
    <location>
        <begin position="135"/>
        <end position="162"/>
    </location>
</feature>
<feature type="transmembrane region" description="Helical" evidence="4">
    <location>
        <begin position="666"/>
        <end position="686"/>
    </location>
</feature>
<protein>
    <submittedName>
        <fullName evidence="6">Phage tail tape measure protein, TP901 family, core region</fullName>
    </submittedName>
</protein>
<reference evidence="7" key="1">
    <citation type="submission" date="2016-08" db="EMBL/GenBank/DDBJ databases">
        <authorList>
            <person name="Varghese N."/>
            <person name="Submissions Spin"/>
        </authorList>
    </citation>
    <scope>NUCLEOTIDE SEQUENCE [LARGE SCALE GENOMIC DNA]</scope>
    <source>
        <strain evidence="7">REICA_142</strain>
    </source>
</reference>
<keyword evidence="2" id="KW-0175">Coiled coil</keyword>
<dbReference type="PANTHER" id="PTHR37813">
    <property type="entry name" value="FELS-2 PROPHAGE PROTEIN"/>
    <property type="match status" value="1"/>
</dbReference>
<feature type="transmembrane region" description="Helical" evidence="4">
    <location>
        <begin position="525"/>
        <end position="550"/>
    </location>
</feature>
<dbReference type="EMBL" id="FMBC01000035">
    <property type="protein sequence ID" value="SCC54469.1"/>
    <property type="molecule type" value="Genomic_DNA"/>
</dbReference>
<name>A0A1C4FEN5_9ENTR</name>
<evidence type="ECO:0000313" key="6">
    <source>
        <dbReference type="EMBL" id="SCC54469.1"/>
    </source>
</evidence>
<evidence type="ECO:0000313" key="7">
    <source>
        <dbReference type="Proteomes" id="UP000198515"/>
    </source>
</evidence>
<dbReference type="NCBIfam" id="TIGR01760">
    <property type="entry name" value="tape_meas_TP901"/>
    <property type="match status" value="1"/>
</dbReference>
<evidence type="ECO:0000256" key="4">
    <source>
        <dbReference type="SAM" id="Phobius"/>
    </source>
</evidence>
<feature type="domain" description="Phage tail tape measure protein" evidence="5">
    <location>
        <begin position="228"/>
        <end position="427"/>
    </location>
</feature>
<gene>
    <name evidence="6" type="ORF">GA0061070_103563</name>
</gene>
<dbReference type="AlphaFoldDB" id="A0A1C4FEN5"/>
<evidence type="ECO:0000256" key="1">
    <source>
        <dbReference type="ARBA" id="ARBA00022612"/>
    </source>
</evidence>
<dbReference type="RefSeq" id="WP_090137143.1">
    <property type="nucleotide sequence ID" value="NZ_FMBC01000035.1"/>
</dbReference>
<keyword evidence="4" id="KW-0472">Membrane</keyword>
<evidence type="ECO:0000256" key="2">
    <source>
        <dbReference type="SAM" id="Coils"/>
    </source>
</evidence>
<dbReference type="Pfam" id="PF10145">
    <property type="entry name" value="PhageMin_Tail"/>
    <property type="match status" value="1"/>
</dbReference>
<dbReference type="InterPro" id="IPR010090">
    <property type="entry name" value="Phage_tape_meas"/>
</dbReference>
<sequence>MKSLSIRVAFSAIDKLTRPVNAARQSAGGLSESLKKTQSSIKDLDSQSRTFNRLRDSVQKTSRKIDDASRTLEGLNQAQREGTQLTEKQKAHMAALAAKLERLNSARTQEMVKLRAASQALRGHGVSLVGSDRTIQSAIRRTEQYNQTLERERRQLAAVTQARARYDQMQQTAGKLRGGGTMAVAGAATAGYAAGRFLSPAVGFDREMSRVQALTRIDKNSADFSALRDQAKKLGAETQFTTTDAASGQAFLAMAGFTPQAIQAALPGVLNMALAGGMDLGESADISSNILSQFRLDPKEMDRVSDVLTGAFTRTNTDLQNIGEAMKYAGTGLSNLGVSVEQTTAMIGVMANVGLRGSIAGTGLQATFSRLAAPTGRAKDALKELGVQVADATGKMRPAEVVLTDLYKKISKYGDTDKLSFFKDIAGEEASKSFQALVMSAGSGELQKLLGELKNAKGEAQKAAKIMADNLDGDLKNLDSTWEGFRIQINDLVNNQLRGLTQGLSDVVGNMTQWAKENPKLAQSLLVVGGSVLALTAVIGGTSLAIGLLMGPLSKLQLGFTLLTGGRGITGTIAAFRTLGTVSGPAMASVRGWGPVLGSVAGKMRGVSAIIPAMRGALMGIFLAPGAALGALTKNIGMFALRLTGLPAIWGMITTAVSVLGTALSLLFSPIGLIVAAFIAAGVLIWRYWEPLKAFFAGVFTGIMERLSPLRETFAQFSPIFDAIGSAVSQVFNWFKSLLSPMESSKETLDKCSSAGEVFGNVLGGALQLVLAPAKMLLDTLAWILEKLGVLPDEAEKARKKIEDAQRMAVLQDKVALLQGDIAKVAPKKVEVNNVPPGAPQPTSPLTGDNGTMRRLQSIDSNTKATADNTKKIGPGDIVFKNLPRALAVRGEWKESQLASTTTAGRLGAHSAVLGGERTKPQLASTITADLLSARPAVVAASLPVKQAELPPVSRNVSNIPAVTGGFTGEIHVHLHGVDRQDAREIGRIAADAVNAELARLARLNRGSFKDRD</sequence>
<feature type="transmembrane region" description="Helical" evidence="4">
    <location>
        <begin position="639"/>
        <end position="660"/>
    </location>
</feature>
<evidence type="ECO:0000256" key="3">
    <source>
        <dbReference type="SAM" id="MobiDB-lite"/>
    </source>
</evidence>
<dbReference type="Proteomes" id="UP000198515">
    <property type="component" value="Unassembled WGS sequence"/>
</dbReference>